<dbReference type="RefSeq" id="WP_193845947.1">
    <property type="nucleotide sequence ID" value="NZ_PRDM01000002.1"/>
</dbReference>
<evidence type="ECO:0000256" key="1">
    <source>
        <dbReference type="ARBA" id="ARBA00008467"/>
    </source>
</evidence>
<sequence>MLREIYITETNCITPLGFDVESNIESILRGDTGIQIHNDISLMPNSFYASIINDEKINNAFAEISAETKYSRLEKMMILALEPIIKNAGVELNSKTAFLLSTTKGNVTALKDQSEESFKSAHLDALAKNVADFFQFQTQPITVSNACVSGILAVSIAKRMIQSELYDNVFVVAGDEVSEFVLSGFNAFQAMSDLPCKPYSKNRTGVSLGEATAAVLVSANPAAAKIKVIGDSSINDANHISGPSRTGEGLFLSIQNALKEAQIEAQKLDYISAHGTATPFNDEMEAIAFGRLNLQSVPVNSLKGFYGHTLGASGLLETVIAIESANSNTLFESKGFDEIGVSETINVIEKNENKNIEYFLKTASGFGGCNTAVVFEKIKHKLH</sequence>
<dbReference type="Gene3D" id="3.40.47.10">
    <property type="match status" value="2"/>
</dbReference>
<dbReference type="Proteomes" id="UP000640614">
    <property type="component" value="Unassembled WGS sequence"/>
</dbReference>
<feature type="domain" description="Ketosynthase family 3 (KS3)" evidence="4">
    <location>
        <begin position="2"/>
        <end position="377"/>
    </location>
</feature>
<evidence type="ECO:0000259" key="4">
    <source>
        <dbReference type="PROSITE" id="PS52004"/>
    </source>
</evidence>
<accession>A0ABR9TJ95</accession>
<gene>
    <name evidence="5" type="ORF">C4F50_08210</name>
</gene>
<comment type="similarity">
    <text evidence="1 3">Belongs to the thiolase-like superfamily. Beta-ketoacyl-ACP synthases family.</text>
</comment>
<dbReference type="Pfam" id="PF00109">
    <property type="entry name" value="ketoacyl-synt"/>
    <property type="match status" value="1"/>
</dbReference>
<protein>
    <submittedName>
        <fullName evidence="5">Beta-ketoacyl synthase</fullName>
    </submittedName>
</protein>
<dbReference type="PROSITE" id="PS52004">
    <property type="entry name" value="KS3_2"/>
    <property type="match status" value="1"/>
</dbReference>
<proteinExistence type="inferred from homology"/>
<organism evidence="5 6">
    <name type="scientific">Flavobacterium hungaricum</name>
    <dbReference type="NCBI Taxonomy" id="2082725"/>
    <lineage>
        <taxon>Bacteria</taxon>
        <taxon>Pseudomonadati</taxon>
        <taxon>Bacteroidota</taxon>
        <taxon>Flavobacteriia</taxon>
        <taxon>Flavobacteriales</taxon>
        <taxon>Flavobacteriaceae</taxon>
        <taxon>Flavobacterium</taxon>
    </lineage>
</organism>
<keyword evidence="2 3" id="KW-0808">Transferase</keyword>
<reference evidence="5 6" key="1">
    <citation type="submission" date="2018-07" db="EMBL/GenBank/DDBJ databases">
        <title>Genome assembly of strain KB82.</title>
        <authorList>
            <person name="Kukolya J."/>
            <person name="Horvath B."/>
            <person name="Nagy I."/>
            <person name="Toth A."/>
        </authorList>
    </citation>
    <scope>NUCLEOTIDE SEQUENCE [LARGE SCALE GENOMIC DNA]</scope>
    <source>
        <strain evidence="5 6">Kb82</strain>
    </source>
</reference>
<dbReference type="InterPro" id="IPR020841">
    <property type="entry name" value="PKS_Beta-ketoAc_synthase_dom"/>
</dbReference>
<comment type="caution">
    <text evidence="5">The sequence shown here is derived from an EMBL/GenBank/DDBJ whole genome shotgun (WGS) entry which is preliminary data.</text>
</comment>
<dbReference type="SUPFAM" id="SSF53901">
    <property type="entry name" value="Thiolase-like"/>
    <property type="match status" value="1"/>
</dbReference>
<dbReference type="InterPro" id="IPR014030">
    <property type="entry name" value="Ketoacyl_synth_N"/>
</dbReference>
<evidence type="ECO:0000256" key="2">
    <source>
        <dbReference type="ARBA" id="ARBA00022679"/>
    </source>
</evidence>
<keyword evidence="6" id="KW-1185">Reference proteome</keyword>
<dbReference type="InterPro" id="IPR014031">
    <property type="entry name" value="Ketoacyl_synth_C"/>
</dbReference>
<dbReference type="InterPro" id="IPR016039">
    <property type="entry name" value="Thiolase-like"/>
</dbReference>
<dbReference type="EMBL" id="PRDM01000002">
    <property type="protein sequence ID" value="MBE8724929.1"/>
    <property type="molecule type" value="Genomic_DNA"/>
</dbReference>
<name>A0ABR9TJ95_9FLAO</name>
<evidence type="ECO:0000313" key="5">
    <source>
        <dbReference type="EMBL" id="MBE8724929.1"/>
    </source>
</evidence>
<dbReference type="InterPro" id="IPR000794">
    <property type="entry name" value="Beta-ketoacyl_synthase"/>
</dbReference>
<evidence type="ECO:0000256" key="3">
    <source>
        <dbReference type="RuleBase" id="RU003694"/>
    </source>
</evidence>
<evidence type="ECO:0000313" key="6">
    <source>
        <dbReference type="Proteomes" id="UP000640614"/>
    </source>
</evidence>
<dbReference type="PANTHER" id="PTHR11712:SF336">
    <property type="entry name" value="3-OXOACYL-[ACYL-CARRIER-PROTEIN] SYNTHASE, MITOCHONDRIAL"/>
    <property type="match status" value="1"/>
</dbReference>
<dbReference type="PANTHER" id="PTHR11712">
    <property type="entry name" value="POLYKETIDE SYNTHASE-RELATED"/>
    <property type="match status" value="1"/>
</dbReference>
<dbReference type="Pfam" id="PF02801">
    <property type="entry name" value="Ketoacyl-synt_C"/>
    <property type="match status" value="1"/>
</dbReference>